<dbReference type="Gene3D" id="2.60.34.10">
    <property type="entry name" value="Substrate Binding Domain Of DNAk, Chain A, domain 1"/>
    <property type="match status" value="1"/>
</dbReference>
<dbReference type="PROSITE" id="PS00329">
    <property type="entry name" value="HSP70_2"/>
    <property type="match status" value="1"/>
</dbReference>
<sequence length="946" mass="105478">MNKPVIGIDLGTTNSCVAVFNNKVEVIANVLGSRITPSCVSFDDNETIIGEGAKNQLGKNPENTVYGTKRLIGRDFDDPEVQHDITHFLFKVVNRNGKPFIQVQYKKEIRTLPPEEISAMVLESVKCTAEEYLGVKVEDVVITVPAYFNDSQRKATKAAGEIAGLNVLGIINEPTAAALAYGQSNNKDCKERNLLVYDLGGGTFDVSLVTHCKDVYEVRASDGDSHLGGEDFDNILVDYFASEFIESYPCNLKSDKTSMAKLRKECESAKRRLCASPSTDIEISSLYDGKAFKSKLSRAKFDELCGDLIMKTMNTVKAVIEAGGIIKSDVDEVLLVGGSTRIPMVQKEVAKFFEGTKISKKANADEVIAEGAAIQAHILSTEPRVVLLDVAPKSLGLKAIGDRMVKMIPKNSAIPSTNSKDFTTVSDYQTNLVVKVFEGENEVCSKNRLLGEFELSGIQRATKGEARIIVVFNVDDNGILKVSATESKTNKTKSLTITKLKESWTEKEKQRVSTEIEEFKRDRELHSAMSKEIEQEIYKIEHLLSAMNNVLTDPRIKSKIPAKIKRDIIIQIIDANKWLSNADKESLQTCKDKFSTLKFFSQACIPNGEGIDIGSTQSRLFAINDDKEFASPSKPEAEVQQNELELCVLTVPSILSSKLLANPDISGRNQMVIQRVIDDIKKKTKSKYDIEFQQCYISLPRWYIEKNKLPSEFKIQDRCKCLRNSYISKVPNGKVLFIDVGSQLEISCFAGNKIIFSHYFSKLGGNKFDKDLVASCVESFEPRHISLYRKDPVAQKRLEFACRLVKESFGDKDEVTANIYDFLDSTDFVRSISKDKLIAILKNSFNELRRAISEKLKIERVDEIDEIVLAGRAANVPGLQNFITRAFKGASIDTLDNFSIAKGAALEMKKKERSEKIDKSYFTTPKKFFNVISKHAATTLHQGDGN</sequence>
<dbReference type="Pfam" id="PF00012">
    <property type="entry name" value="HSP70"/>
    <property type="match status" value="2"/>
</dbReference>
<dbReference type="CDD" id="cd24028">
    <property type="entry name" value="ASKHA_NBD_HSP70_HSPA1-like"/>
    <property type="match status" value="1"/>
</dbReference>
<dbReference type="Gene3D" id="3.30.420.40">
    <property type="match status" value="4"/>
</dbReference>
<dbReference type="InterPro" id="IPR043129">
    <property type="entry name" value="ATPase_NBD"/>
</dbReference>
<evidence type="ECO:0000313" key="4">
    <source>
        <dbReference type="EMBL" id="EAZ63597.2"/>
    </source>
</evidence>
<dbReference type="InterPro" id="IPR029047">
    <property type="entry name" value="HSP70_peptide-bd_sf"/>
</dbReference>
<dbReference type="GO" id="GO:0140662">
    <property type="term" value="F:ATP-dependent protein folding chaperone"/>
    <property type="evidence" value="ECO:0007669"/>
    <property type="project" value="InterPro"/>
</dbReference>
<dbReference type="HOGENOM" id="CLU_310815_0_0_1"/>
<evidence type="ECO:0000256" key="1">
    <source>
        <dbReference type="ARBA" id="ARBA00007381"/>
    </source>
</evidence>
<comment type="caution">
    <text evidence="4">The sequence shown here is derived from an EMBL/GenBank/DDBJ whole genome shotgun (WGS) entry which is preliminary data.</text>
</comment>
<dbReference type="PANTHER" id="PTHR19375">
    <property type="entry name" value="HEAT SHOCK PROTEIN 70KDA"/>
    <property type="match status" value="1"/>
</dbReference>
<dbReference type="FunFam" id="3.90.640.10:FF:000010">
    <property type="entry name" value="heat shock 70 kDa protein 14"/>
    <property type="match status" value="1"/>
</dbReference>
<keyword evidence="2" id="KW-0547">Nucleotide-binding</keyword>
<dbReference type="FunFam" id="3.30.420.40:FF:000004">
    <property type="entry name" value="Molecular chaperone DnaK"/>
    <property type="match status" value="1"/>
</dbReference>
<keyword evidence="5" id="KW-1185">Reference proteome</keyword>
<name>A3GGV8_PICST</name>
<evidence type="ECO:0000256" key="3">
    <source>
        <dbReference type="ARBA" id="ARBA00022840"/>
    </source>
</evidence>
<dbReference type="STRING" id="322104.A3GGV8"/>
<evidence type="ECO:0000313" key="5">
    <source>
        <dbReference type="Proteomes" id="UP000002258"/>
    </source>
</evidence>
<dbReference type="FunFam" id="3.30.30.30:FF:000001">
    <property type="entry name" value="heat shock 70 kDa protein-like"/>
    <property type="match status" value="1"/>
</dbReference>
<dbReference type="PRINTS" id="PR00301">
    <property type="entry name" value="HEATSHOCK70"/>
</dbReference>
<protein>
    <submittedName>
        <fullName evidence="4">Heat shock protein 70</fullName>
    </submittedName>
</protein>
<dbReference type="SUPFAM" id="SSF53067">
    <property type="entry name" value="Actin-like ATPase domain"/>
    <property type="match status" value="3"/>
</dbReference>
<dbReference type="GeneID" id="4851507"/>
<dbReference type="Proteomes" id="UP000002258">
    <property type="component" value="Chromosome 1"/>
</dbReference>
<dbReference type="InterPro" id="IPR018181">
    <property type="entry name" value="Heat_shock_70_CS"/>
</dbReference>
<keyword evidence="4" id="KW-0346">Stress response</keyword>
<dbReference type="GO" id="GO:0005524">
    <property type="term" value="F:ATP binding"/>
    <property type="evidence" value="ECO:0007669"/>
    <property type="project" value="UniProtKB-KW"/>
</dbReference>
<dbReference type="KEGG" id="pic:PICST_28757"/>
<proteinExistence type="inferred from homology"/>
<comment type="similarity">
    <text evidence="1">Belongs to the heat shock protein 70 family.</text>
</comment>
<evidence type="ECO:0000256" key="2">
    <source>
        <dbReference type="ARBA" id="ARBA00022741"/>
    </source>
</evidence>
<accession>A3GGV8</accession>
<gene>
    <name evidence="4" type="primary">HSP70.4</name>
    <name evidence="4" type="ORF">PICST_28757</name>
</gene>
<dbReference type="SUPFAM" id="SSF100920">
    <property type="entry name" value="Heat shock protein 70kD (HSP70), peptide-binding domain"/>
    <property type="match status" value="1"/>
</dbReference>
<dbReference type="InParanoid" id="A3GGV8"/>
<dbReference type="PROSITE" id="PS01036">
    <property type="entry name" value="HSP70_3"/>
    <property type="match status" value="1"/>
</dbReference>
<dbReference type="InterPro" id="IPR013126">
    <property type="entry name" value="Hsp_70_fam"/>
</dbReference>
<dbReference type="Gene3D" id="3.30.30.30">
    <property type="match status" value="1"/>
</dbReference>
<organism evidence="4 5">
    <name type="scientific">Scheffersomyces stipitis (strain ATCC 58785 / CBS 6054 / NBRC 10063 / NRRL Y-11545)</name>
    <name type="common">Yeast</name>
    <name type="synonym">Pichia stipitis</name>
    <dbReference type="NCBI Taxonomy" id="322104"/>
    <lineage>
        <taxon>Eukaryota</taxon>
        <taxon>Fungi</taxon>
        <taxon>Dikarya</taxon>
        <taxon>Ascomycota</taxon>
        <taxon>Saccharomycotina</taxon>
        <taxon>Pichiomycetes</taxon>
        <taxon>Debaryomycetaceae</taxon>
        <taxon>Scheffersomyces</taxon>
    </lineage>
</organism>
<dbReference type="AlphaFoldDB" id="A3GGV8"/>
<dbReference type="eggNOG" id="KOG0101">
    <property type="taxonomic scope" value="Eukaryota"/>
</dbReference>
<dbReference type="Gene3D" id="3.90.640.10">
    <property type="entry name" value="Actin, Chain A, domain 4"/>
    <property type="match status" value="2"/>
</dbReference>
<dbReference type="EMBL" id="AAVQ01000001">
    <property type="protein sequence ID" value="EAZ63597.2"/>
    <property type="molecule type" value="Genomic_DNA"/>
</dbReference>
<keyword evidence="3" id="KW-0067">ATP-binding</keyword>
<dbReference type="PROSITE" id="PS00297">
    <property type="entry name" value="HSP70_1"/>
    <property type="match status" value="1"/>
</dbReference>
<dbReference type="OrthoDB" id="2401965at2759"/>
<reference evidence="4 5" key="1">
    <citation type="journal article" date="2007" name="Nat. Biotechnol.">
        <title>Genome sequence of the lignocellulose-bioconverting and xylose-fermenting yeast Pichia stipitis.</title>
        <authorList>
            <person name="Jeffries T.W."/>
            <person name="Grigoriev I.V."/>
            <person name="Grimwood J."/>
            <person name="Laplaza J.M."/>
            <person name="Aerts A."/>
            <person name="Salamov A."/>
            <person name="Schmutz J."/>
            <person name="Lindquist E."/>
            <person name="Dehal P."/>
            <person name="Shapiro H."/>
            <person name="Jin Y.S."/>
            <person name="Passoth V."/>
            <person name="Richardson P.M."/>
        </authorList>
    </citation>
    <scope>NUCLEOTIDE SEQUENCE [LARGE SCALE GENOMIC DNA]</scope>
    <source>
        <strain evidence="5">ATCC 58785 / CBS 6054 / NBRC 10063 / NRRL Y-11545</strain>
    </source>
</reference>
<dbReference type="RefSeq" id="XP_001387620.2">
    <property type="nucleotide sequence ID" value="XM_001387583.1"/>
</dbReference>